<dbReference type="Proteomes" id="UP000051276">
    <property type="component" value="Unassembled WGS sequence"/>
</dbReference>
<sequence length="106" mass="11592">SLGVQLSVDDFGTGYSSLSYLQHLPVDKLKIDRAFVCNLPNAGKDKAIARAVIALGQGLGLQTIAEGVETEAQRDFLRQHGCQEGQGWLFGRPMTSKLFTQRYVGH</sequence>
<dbReference type="CDD" id="cd01948">
    <property type="entry name" value="EAL"/>
    <property type="match status" value="1"/>
</dbReference>
<name>A0A0T5Z2B4_9GAMM</name>
<evidence type="ECO:0000313" key="3">
    <source>
        <dbReference type="Proteomes" id="UP000051276"/>
    </source>
</evidence>
<protein>
    <submittedName>
        <fullName evidence="2">EAL domain-containing protein</fullName>
    </submittedName>
</protein>
<comment type="caution">
    <text evidence="2">The sequence shown here is derived from an EMBL/GenBank/DDBJ whole genome shotgun (WGS) entry which is preliminary data.</text>
</comment>
<evidence type="ECO:0000313" key="2">
    <source>
        <dbReference type="EMBL" id="KRT56971.1"/>
    </source>
</evidence>
<dbReference type="InterPro" id="IPR001633">
    <property type="entry name" value="EAL_dom"/>
</dbReference>
<dbReference type="GO" id="GO:0071111">
    <property type="term" value="F:cyclic-guanylate-specific phosphodiesterase activity"/>
    <property type="evidence" value="ECO:0007669"/>
    <property type="project" value="InterPro"/>
</dbReference>
<accession>A0A0T5Z2B4</accession>
<dbReference type="EMBL" id="LMXI01000621">
    <property type="protein sequence ID" value="KRT56971.1"/>
    <property type="molecule type" value="Genomic_DNA"/>
</dbReference>
<gene>
    <name evidence="2" type="ORF">Ga0076813_10735</name>
</gene>
<dbReference type="Pfam" id="PF00563">
    <property type="entry name" value="EAL"/>
    <property type="match status" value="1"/>
</dbReference>
<dbReference type="PROSITE" id="PS50883">
    <property type="entry name" value="EAL"/>
    <property type="match status" value="1"/>
</dbReference>
<feature type="non-terminal residue" evidence="2">
    <location>
        <position position="1"/>
    </location>
</feature>
<proteinExistence type="predicted"/>
<dbReference type="PANTHER" id="PTHR33121">
    <property type="entry name" value="CYCLIC DI-GMP PHOSPHODIESTERASE PDEF"/>
    <property type="match status" value="1"/>
</dbReference>
<reference evidence="2 3" key="1">
    <citation type="submission" date="2015-11" db="EMBL/GenBank/DDBJ databases">
        <title>The genome of Candidatus Endoriftia persephone in Ridgeia piscesae and population structure of the North Eastern Pacific vestimentiferan symbionts.</title>
        <authorList>
            <person name="Perez M."/>
            <person name="Juniper K.S."/>
        </authorList>
    </citation>
    <scope>NUCLEOTIDE SEQUENCE [LARGE SCALE GENOMIC DNA]</scope>
    <source>
        <strain evidence="2">Ind10</strain>
    </source>
</reference>
<dbReference type="InterPro" id="IPR035919">
    <property type="entry name" value="EAL_sf"/>
</dbReference>
<evidence type="ECO:0000259" key="1">
    <source>
        <dbReference type="PROSITE" id="PS50883"/>
    </source>
</evidence>
<dbReference type="AlphaFoldDB" id="A0A0T5Z2B4"/>
<dbReference type="PANTHER" id="PTHR33121:SF70">
    <property type="entry name" value="SIGNALING PROTEIN YKOW"/>
    <property type="match status" value="1"/>
</dbReference>
<organism evidence="2 3">
    <name type="scientific">endosymbiont of Ridgeia piscesae</name>
    <dbReference type="NCBI Taxonomy" id="54398"/>
    <lineage>
        <taxon>Bacteria</taxon>
        <taxon>Pseudomonadati</taxon>
        <taxon>Pseudomonadota</taxon>
        <taxon>Gammaproteobacteria</taxon>
        <taxon>sulfur-oxidizing symbionts</taxon>
    </lineage>
</organism>
<dbReference type="RefSeq" id="WP_158294816.1">
    <property type="nucleotide sequence ID" value="NZ_KQ556995.1"/>
</dbReference>
<dbReference type="SUPFAM" id="SSF141868">
    <property type="entry name" value="EAL domain-like"/>
    <property type="match status" value="1"/>
</dbReference>
<dbReference type="Gene3D" id="3.20.20.450">
    <property type="entry name" value="EAL domain"/>
    <property type="match status" value="1"/>
</dbReference>
<dbReference type="SMART" id="SM00052">
    <property type="entry name" value="EAL"/>
    <property type="match status" value="1"/>
</dbReference>
<dbReference type="InterPro" id="IPR050706">
    <property type="entry name" value="Cyclic-di-GMP_PDE-like"/>
</dbReference>
<feature type="domain" description="EAL" evidence="1">
    <location>
        <begin position="1"/>
        <end position="106"/>
    </location>
</feature>